<dbReference type="InterPro" id="IPR038128">
    <property type="entry name" value="Gamma_PGA_hydro_sf"/>
</dbReference>
<proteinExistence type="predicted"/>
<dbReference type="AlphaFoldDB" id="A0A7W2AR11"/>
<gene>
    <name evidence="1" type="ORF">H2C83_07055</name>
</gene>
<reference evidence="1 2" key="1">
    <citation type="submission" date="2020-07" db="EMBL/GenBank/DDBJ databases">
        <title>Thermoactinomyces phylogeny.</title>
        <authorList>
            <person name="Dunlap C."/>
        </authorList>
    </citation>
    <scope>NUCLEOTIDE SEQUENCE [LARGE SCALE GENOMIC DNA]</scope>
    <source>
        <strain evidence="1 2">AMNI-1</strain>
    </source>
</reference>
<dbReference type="Pfam" id="PF05908">
    <property type="entry name" value="Gamma_PGA_hydro"/>
    <property type="match status" value="1"/>
</dbReference>
<accession>A0A7W2AR11</accession>
<dbReference type="Proteomes" id="UP000538292">
    <property type="component" value="Unassembled WGS sequence"/>
</dbReference>
<sequence length="76" mass="8783">MDWYQNYQQLAAHEKIGTDYSIFLRFARPETAVLAIHGGGIEPGTSEMARAISDHDWSFYDFQGKKKKGNHRLHPF</sequence>
<evidence type="ECO:0000313" key="1">
    <source>
        <dbReference type="EMBL" id="MBA4602078.1"/>
    </source>
</evidence>
<evidence type="ECO:0000313" key="2">
    <source>
        <dbReference type="Proteomes" id="UP000538292"/>
    </source>
</evidence>
<dbReference type="InterPro" id="IPR008585">
    <property type="entry name" value="Gamma_PGA_hydro"/>
</dbReference>
<dbReference type="GO" id="GO:0016787">
    <property type="term" value="F:hydrolase activity"/>
    <property type="evidence" value="ECO:0007669"/>
    <property type="project" value="UniProtKB-KW"/>
</dbReference>
<dbReference type="Gene3D" id="3.40.630.100">
    <property type="entry name" value="Poly-gamma-glutamate hydrolase, zinc-binding motif"/>
    <property type="match status" value="1"/>
</dbReference>
<dbReference type="EMBL" id="JACEOL010000023">
    <property type="protein sequence ID" value="MBA4602078.1"/>
    <property type="molecule type" value="Genomic_DNA"/>
</dbReference>
<protein>
    <submittedName>
        <fullName evidence="1">Poly-gamma-glutamate hydrolase family protein</fullName>
    </submittedName>
</protein>
<keyword evidence="2" id="KW-1185">Reference proteome</keyword>
<organism evidence="1 2">
    <name type="scientific">Thermoactinomyces mirandus</name>
    <dbReference type="NCBI Taxonomy" id="2756294"/>
    <lineage>
        <taxon>Bacteria</taxon>
        <taxon>Bacillati</taxon>
        <taxon>Bacillota</taxon>
        <taxon>Bacilli</taxon>
        <taxon>Bacillales</taxon>
        <taxon>Thermoactinomycetaceae</taxon>
        <taxon>Thermoactinomyces</taxon>
    </lineage>
</organism>
<keyword evidence="1" id="KW-0378">Hydrolase</keyword>
<name>A0A7W2AR11_9BACL</name>
<comment type="caution">
    <text evidence="1">The sequence shown here is derived from an EMBL/GenBank/DDBJ whole genome shotgun (WGS) entry which is preliminary data.</text>
</comment>